<dbReference type="GO" id="GO:0009349">
    <property type="term" value="C:riboflavin synthase complex"/>
    <property type="evidence" value="ECO:0007669"/>
    <property type="project" value="InterPro"/>
</dbReference>
<dbReference type="InterPro" id="IPR002180">
    <property type="entry name" value="LS/RS"/>
</dbReference>
<keyword evidence="4" id="KW-0686">Riboflavin biosynthesis</keyword>
<dbReference type="UniPathway" id="UPA00275">
    <property type="reaction ID" value="UER00404"/>
</dbReference>
<dbReference type="GO" id="GO:0005829">
    <property type="term" value="C:cytosol"/>
    <property type="evidence" value="ECO:0007669"/>
    <property type="project" value="TreeGrafter"/>
</dbReference>
<comment type="similarity">
    <text evidence="2">Belongs to the DMRL synthase family.</text>
</comment>
<dbReference type="NCBIfam" id="TIGR00114">
    <property type="entry name" value="lumazine-synth"/>
    <property type="match status" value="1"/>
</dbReference>
<evidence type="ECO:0000256" key="2">
    <source>
        <dbReference type="ARBA" id="ARBA00007424"/>
    </source>
</evidence>
<evidence type="ECO:0000256" key="6">
    <source>
        <dbReference type="ARBA" id="ARBA00048785"/>
    </source>
</evidence>
<dbReference type="CDD" id="cd09209">
    <property type="entry name" value="Lumazine_synthase-I"/>
    <property type="match status" value="1"/>
</dbReference>
<dbReference type="AlphaFoldDB" id="A0A382DF68"/>
<keyword evidence="5" id="KW-0808">Transferase</keyword>
<dbReference type="GO" id="GO:0009231">
    <property type="term" value="P:riboflavin biosynthetic process"/>
    <property type="evidence" value="ECO:0007669"/>
    <property type="project" value="UniProtKB-UniPathway"/>
</dbReference>
<gene>
    <name evidence="7" type="ORF">METZ01_LOCUS189526</name>
</gene>
<reference evidence="7" key="1">
    <citation type="submission" date="2018-05" db="EMBL/GenBank/DDBJ databases">
        <authorList>
            <person name="Lanie J.A."/>
            <person name="Ng W.-L."/>
            <person name="Kazmierczak K.M."/>
            <person name="Andrzejewski T.M."/>
            <person name="Davidsen T.M."/>
            <person name="Wayne K.J."/>
            <person name="Tettelin H."/>
            <person name="Glass J.I."/>
            <person name="Rusch D."/>
            <person name="Podicherti R."/>
            <person name="Tsui H.-C.T."/>
            <person name="Winkler M.E."/>
        </authorList>
    </citation>
    <scope>NUCLEOTIDE SEQUENCE</scope>
</reference>
<sequence length="112" mass="12068">MHIHRVPGAFEIPGTIVQIIKNHSPDAIVALGAVIRGETPHFDYIAGESAKGIAEISRSSNIPIINGILTTDNARQAEDRSQVGGRNKGWDAMEAALQTINVYQEIFSASKC</sequence>
<dbReference type="InterPro" id="IPR036467">
    <property type="entry name" value="LS/RS_sf"/>
</dbReference>
<proteinExistence type="inferred from homology"/>
<dbReference type="PANTHER" id="PTHR21058">
    <property type="entry name" value="6,7-DIMETHYL-8-RIBITYLLUMAZINE SYNTHASE DMRL SYNTHASE LUMAZINE SYNTHASE"/>
    <property type="match status" value="1"/>
</dbReference>
<evidence type="ECO:0000256" key="3">
    <source>
        <dbReference type="ARBA" id="ARBA00012664"/>
    </source>
</evidence>
<evidence type="ECO:0000313" key="7">
    <source>
        <dbReference type="EMBL" id="SVB36672.1"/>
    </source>
</evidence>
<evidence type="ECO:0000256" key="4">
    <source>
        <dbReference type="ARBA" id="ARBA00022619"/>
    </source>
</evidence>
<dbReference type="EC" id="2.5.1.78" evidence="3"/>
<evidence type="ECO:0000256" key="1">
    <source>
        <dbReference type="ARBA" id="ARBA00004917"/>
    </source>
</evidence>
<dbReference type="SUPFAM" id="SSF52121">
    <property type="entry name" value="Lumazine synthase"/>
    <property type="match status" value="1"/>
</dbReference>
<protein>
    <recommendedName>
        <fullName evidence="3">6,7-dimethyl-8-ribityllumazine synthase</fullName>
        <ecNumber evidence="3">2.5.1.78</ecNumber>
    </recommendedName>
</protein>
<dbReference type="InterPro" id="IPR034964">
    <property type="entry name" value="LS"/>
</dbReference>
<dbReference type="EMBL" id="UINC01038932">
    <property type="protein sequence ID" value="SVB36672.1"/>
    <property type="molecule type" value="Genomic_DNA"/>
</dbReference>
<name>A0A382DF68_9ZZZZ</name>
<dbReference type="Gene3D" id="3.40.50.960">
    <property type="entry name" value="Lumazine/riboflavin synthase"/>
    <property type="match status" value="1"/>
</dbReference>
<accession>A0A382DF68</accession>
<organism evidence="7">
    <name type="scientific">marine metagenome</name>
    <dbReference type="NCBI Taxonomy" id="408172"/>
    <lineage>
        <taxon>unclassified sequences</taxon>
        <taxon>metagenomes</taxon>
        <taxon>ecological metagenomes</taxon>
    </lineage>
</organism>
<dbReference type="PANTHER" id="PTHR21058:SF0">
    <property type="entry name" value="6,7-DIMETHYL-8-RIBITYLLUMAZINE SYNTHASE"/>
    <property type="match status" value="1"/>
</dbReference>
<dbReference type="Pfam" id="PF00885">
    <property type="entry name" value="DMRL_synthase"/>
    <property type="match status" value="1"/>
</dbReference>
<comment type="catalytic activity">
    <reaction evidence="6">
        <text>(2S)-2-hydroxy-3-oxobutyl phosphate + 5-amino-6-(D-ribitylamino)uracil = 6,7-dimethyl-8-(1-D-ribityl)lumazine + phosphate + 2 H2O + H(+)</text>
        <dbReference type="Rhea" id="RHEA:26152"/>
        <dbReference type="ChEBI" id="CHEBI:15377"/>
        <dbReference type="ChEBI" id="CHEBI:15378"/>
        <dbReference type="ChEBI" id="CHEBI:15934"/>
        <dbReference type="ChEBI" id="CHEBI:43474"/>
        <dbReference type="ChEBI" id="CHEBI:58201"/>
        <dbReference type="ChEBI" id="CHEBI:58830"/>
        <dbReference type="EC" id="2.5.1.78"/>
    </reaction>
</comment>
<dbReference type="GO" id="GO:0000906">
    <property type="term" value="F:6,7-dimethyl-8-ribityllumazine synthase activity"/>
    <property type="evidence" value="ECO:0007669"/>
    <property type="project" value="UniProtKB-EC"/>
</dbReference>
<comment type="pathway">
    <text evidence="1">Cofactor biosynthesis; riboflavin biosynthesis; riboflavin from 2-hydroxy-3-oxobutyl phosphate and 5-amino-6-(D-ribitylamino)uracil: step 1/2.</text>
</comment>
<evidence type="ECO:0000256" key="5">
    <source>
        <dbReference type="ARBA" id="ARBA00022679"/>
    </source>
</evidence>